<dbReference type="EMBL" id="BAAAYK010000046">
    <property type="protein sequence ID" value="GAA3366795.1"/>
    <property type="molecule type" value="Genomic_DNA"/>
</dbReference>
<accession>A0ABP6S3B3</accession>
<dbReference type="Proteomes" id="UP001500483">
    <property type="component" value="Unassembled WGS sequence"/>
</dbReference>
<proteinExistence type="predicted"/>
<organism evidence="2 3">
    <name type="scientific">Saccharopolyspora gregorii</name>
    <dbReference type="NCBI Taxonomy" id="33914"/>
    <lineage>
        <taxon>Bacteria</taxon>
        <taxon>Bacillati</taxon>
        <taxon>Actinomycetota</taxon>
        <taxon>Actinomycetes</taxon>
        <taxon>Pseudonocardiales</taxon>
        <taxon>Pseudonocardiaceae</taxon>
        <taxon>Saccharopolyspora</taxon>
    </lineage>
</organism>
<name>A0ABP6S3B3_9PSEU</name>
<keyword evidence="3" id="KW-1185">Reference proteome</keyword>
<gene>
    <name evidence="2" type="ORF">GCM10020366_71660</name>
</gene>
<feature type="compositionally biased region" description="Basic residues" evidence="1">
    <location>
        <begin position="101"/>
        <end position="112"/>
    </location>
</feature>
<dbReference type="RefSeq" id="WP_344931660.1">
    <property type="nucleotide sequence ID" value="NZ_BAAAYK010000046.1"/>
</dbReference>
<reference evidence="3" key="1">
    <citation type="journal article" date="2019" name="Int. J. Syst. Evol. Microbiol.">
        <title>The Global Catalogue of Microorganisms (GCM) 10K type strain sequencing project: providing services to taxonomists for standard genome sequencing and annotation.</title>
        <authorList>
            <consortium name="The Broad Institute Genomics Platform"/>
            <consortium name="The Broad Institute Genome Sequencing Center for Infectious Disease"/>
            <person name="Wu L."/>
            <person name="Ma J."/>
        </authorList>
    </citation>
    <scope>NUCLEOTIDE SEQUENCE [LARGE SCALE GENOMIC DNA]</scope>
    <source>
        <strain evidence="3">JCM 9687</strain>
    </source>
</reference>
<comment type="caution">
    <text evidence="2">The sequence shown here is derived from an EMBL/GenBank/DDBJ whole genome shotgun (WGS) entry which is preliminary data.</text>
</comment>
<feature type="compositionally biased region" description="Basic and acidic residues" evidence="1">
    <location>
        <begin position="52"/>
        <end position="61"/>
    </location>
</feature>
<evidence type="ECO:0000313" key="3">
    <source>
        <dbReference type="Proteomes" id="UP001500483"/>
    </source>
</evidence>
<feature type="region of interest" description="Disordered" evidence="1">
    <location>
        <begin position="40"/>
        <end position="70"/>
    </location>
</feature>
<protein>
    <submittedName>
        <fullName evidence="2">Uncharacterized protein</fullName>
    </submittedName>
</protein>
<evidence type="ECO:0000313" key="2">
    <source>
        <dbReference type="EMBL" id="GAA3366795.1"/>
    </source>
</evidence>
<sequence length="112" mass="12398">MQSGEIYKGRNLSLFRSHPGTKIEMRAVASWIKVGHEHADVKHSDSQTAKFASKDVRKTDRSGGLNAIGGPGVVAGPFRVVAGPNVGLKHRPRQRAEHQPLHRGHPHHRHDR</sequence>
<feature type="region of interest" description="Disordered" evidence="1">
    <location>
        <begin position="84"/>
        <end position="112"/>
    </location>
</feature>
<evidence type="ECO:0000256" key="1">
    <source>
        <dbReference type="SAM" id="MobiDB-lite"/>
    </source>
</evidence>